<dbReference type="HOGENOM" id="CLU_039745_0_0_1"/>
<dbReference type="Pfam" id="PF13417">
    <property type="entry name" value="GST_N_3"/>
    <property type="match status" value="1"/>
</dbReference>
<dbReference type="RefSeq" id="XP_006695531.1">
    <property type="nucleotide sequence ID" value="XM_006695468.1"/>
</dbReference>
<dbReference type="GeneID" id="18259229"/>
<proteinExistence type="predicted"/>
<keyword evidence="5" id="KW-1185">Reference proteome</keyword>
<dbReference type="SUPFAM" id="SSF47616">
    <property type="entry name" value="GST C-terminal domain-like"/>
    <property type="match status" value="1"/>
</dbReference>
<dbReference type="KEGG" id="cthr:CTHT_0051910"/>
<dbReference type="Gene3D" id="3.40.30.110">
    <property type="match status" value="2"/>
</dbReference>
<evidence type="ECO:0008006" key="6">
    <source>
        <dbReference type="Google" id="ProtNLM"/>
    </source>
</evidence>
<dbReference type="EMBL" id="GL988045">
    <property type="protein sequence ID" value="EGS18586.1"/>
    <property type="molecule type" value="Genomic_DNA"/>
</dbReference>
<dbReference type="InterPro" id="IPR010987">
    <property type="entry name" value="Glutathione-S-Trfase_C-like"/>
</dbReference>
<evidence type="ECO:0000313" key="5">
    <source>
        <dbReference type="Proteomes" id="UP000008066"/>
    </source>
</evidence>
<feature type="region of interest" description="Disordered" evidence="1">
    <location>
        <begin position="103"/>
        <end position="132"/>
    </location>
</feature>
<evidence type="ECO:0000259" key="2">
    <source>
        <dbReference type="PROSITE" id="PS50404"/>
    </source>
</evidence>
<dbReference type="InterPro" id="IPR036282">
    <property type="entry name" value="Glutathione-S-Trfase_C_sf"/>
</dbReference>
<dbReference type="STRING" id="759272.G0SDI5"/>
<evidence type="ECO:0000313" key="4">
    <source>
        <dbReference type="EMBL" id="EGS18586.1"/>
    </source>
</evidence>
<feature type="compositionally biased region" description="Low complexity" evidence="1">
    <location>
        <begin position="103"/>
        <end position="115"/>
    </location>
</feature>
<protein>
    <recommendedName>
        <fullName evidence="6">GST N-terminal domain-containing protein</fullName>
    </recommendedName>
</protein>
<dbReference type="InterPro" id="IPR058268">
    <property type="entry name" value="DUF7962"/>
</dbReference>
<evidence type="ECO:0000259" key="3">
    <source>
        <dbReference type="PROSITE" id="PS50405"/>
    </source>
</evidence>
<dbReference type="PROSITE" id="PS50404">
    <property type="entry name" value="GST_NTER"/>
    <property type="match status" value="1"/>
</dbReference>
<dbReference type="CDD" id="cd00570">
    <property type="entry name" value="GST_N_family"/>
    <property type="match status" value="1"/>
</dbReference>
<reference evidence="4 5" key="1">
    <citation type="journal article" date="2011" name="Cell">
        <title>Insight into structure and assembly of the nuclear pore complex by utilizing the genome of a eukaryotic thermophile.</title>
        <authorList>
            <person name="Amlacher S."/>
            <person name="Sarges P."/>
            <person name="Flemming D."/>
            <person name="van Noort V."/>
            <person name="Kunze R."/>
            <person name="Devos D.P."/>
            <person name="Arumugam M."/>
            <person name="Bork P."/>
            <person name="Hurt E."/>
        </authorList>
    </citation>
    <scope>NUCLEOTIDE SEQUENCE [LARGE SCALE GENOMIC DNA]</scope>
    <source>
        <strain evidence="5">DSM 1495 / CBS 144.50 / IMI 039719</strain>
    </source>
</reference>
<feature type="domain" description="GST N-terminal" evidence="2">
    <location>
        <begin position="9"/>
        <end position="88"/>
    </location>
</feature>
<dbReference type="InterPro" id="IPR036249">
    <property type="entry name" value="Thioredoxin-like_sf"/>
</dbReference>
<dbReference type="PROSITE" id="PS50405">
    <property type="entry name" value="GST_CTER"/>
    <property type="match status" value="1"/>
</dbReference>
<dbReference type="Gene3D" id="1.20.1050.10">
    <property type="match status" value="1"/>
</dbReference>
<feature type="compositionally biased region" description="Polar residues" evidence="1">
    <location>
        <begin position="116"/>
        <end position="132"/>
    </location>
</feature>
<dbReference type="OrthoDB" id="202840at2759"/>
<sequence>MSPSSTALPPIILYHYPYSPYARRVIWYLRLRGIPYKQCIQPPTLPRPDLTRLGLSYRRIPVLAIAHDVYLDSRLIFRKLESLRHPSIKPPLGVRARAKLAASSLATSSNPNSNTDDLNTAEKTSTKPSLTSQDATALALERLLSVFTTQTPLFFHAASLLPPSLPLMKDESFRRDRDDFFHGGKINTSVTSTTTAVTNPGPDASQLRAEAAHVLHSATSLLEETILADGRPWVLGEEGPTLADIEAVWVFHWVTGLPGMVDQELWKEKYPRVMAWIARFQAAVGAVKQNPPTLTGEQAADLIMGKSKSEMESSSTGSWEDDRLGIDTQDEVVKVCGLRKGSRVEVWPTDSGMTHRDRGTLIGIEGDEVVWLTGKGVRVHAPREGFRVRPEGGEARL</sequence>
<dbReference type="OMA" id="IPYTQCL"/>
<dbReference type="Pfam" id="PF25907">
    <property type="entry name" value="DUF7962"/>
    <property type="match status" value="1"/>
</dbReference>
<feature type="domain" description="GST C-terminal" evidence="3">
    <location>
        <begin position="167"/>
        <end position="302"/>
    </location>
</feature>
<dbReference type="Proteomes" id="UP000008066">
    <property type="component" value="Unassembled WGS sequence"/>
</dbReference>
<dbReference type="AlphaFoldDB" id="G0SDI5"/>
<dbReference type="SUPFAM" id="SSF52833">
    <property type="entry name" value="Thioredoxin-like"/>
    <property type="match status" value="1"/>
</dbReference>
<dbReference type="InterPro" id="IPR004045">
    <property type="entry name" value="Glutathione_S-Trfase_N"/>
</dbReference>
<dbReference type="CDD" id="cd00299">
    <property type="entry name" value="GST_C_family"/>
    <property type="match status" value="1"/>
</dbReference>
<gene>
    <name evidence="4" type="ORF">CTHT_0051910</name>
</gene>
<dbReference type="eggNOG" id="ENOG502S039">
    <property type="taxonomic scope" value="Eukaryota"/>
</dbReference>
<organism evidence="5">
    <name type="scientific">Chaetomium thermophilum (strain DSM 1495 / CBS 144.50 / IMI 039719)</name>
    <name type="common">Thermochaetoides thermophila</name>
    <dbReference type="NCBI Taxonomy" id="759272"/>
    <lineage>
        <taxon>Eukaryota</taxon>
        <taxon>Fungi</taxon>
        <taxon>Dikarya</taxon>
        <taxon>Ascomycota</taxon>
        <taxon>Pezizomycotina</taxon>
        <taxon>Sordariomycetes</taxon>
        <taxon>Sordariomycetidae</taxon>
        <taxon>Sordariales</taxon>
        <taxon>Chaetomiaceae</taxon>
        <taxon>Thermochaetoides</taxon>
    </lineage>
</organism>
<accession>G0SDI5</accession>
<evidence type="ECO:0000256" key="1">
    <source>
        <dbReference type="SAM" id="MobiDB-lite"/>
    </source>
</evidence>
<name>G0SDI5_CHATD</name>